<evidence type="ECO:0000313" key="1">
    <source>
        <dbReference type="EMBL" id="EKR64814.1"/>
    </source>
</evidence>
<sequence length="141" mass="15756">MGDSYIFEFIKAKKLLHAPIDNGVSGNFWIYHPNKKNSLGEPMIYYLESDGEMICNPQPCNAGSVFLKILAQGYLDMQMAVKEILSGQKSQTFKHGGIVSIATGKNFSLIVVMGAKDRLRHWKVLVVIRISISKRLNPCVP</sequence>
<dbReference type="EMBL" id="AFLV02000036">
    <property type="protein sequence ID" value="EKR64814.1"/>
    <property type="molecule type" value="Genomic_DNA"/>
</dbReference>
<accession>A0A828Z497</accession>
<reference evidence="1 2" key="1">
    <citation type="submission" date="2012-10" db="EMBL/GenBank/DDBJ databases">
        <authorList>
            <person name="Harkins D.M."/>
            <person name="Durkin A.S."/>
            <person name="Brinkac L.M."/>
            <person name="Haft D.H."/>
            <person name="Selengut J.D."/>
            <person name="Sanka R."/>
            <person name="DePew J."/>
            <person name="Purushe J."/>
            <person name="Whelen A.C."/>
            <person name="Vinetz J.M."/>
            <person name="Sutton G.G."/>
            <person name="Nierman W.C."/>
            <person name="Fouts D.E."/>
        </authorList>
    </citation>
    <scope>NUCLEOTIDE SEQUENCE [LARGE SCALE GENOMIC DNA]</scope>
    <source>
        <strain evidence="1 2">2006001853</strain>
    </source>
</reference>
<dbReference type="AlphaFoldDB" id="A0A828Z497"/>
<name>A0A828Z497_9LEPT</name>
<dbReference type="RefSeq" id="WP_004499418.1">
    <property type="nucleotide sequence ID" value="NZ_AFLV02000036.1"/>
</dbReference>
<organism evidence="1 2">
    <name type="scientific">Leptospira weilii str. 2006001853</name>
    <dbReference type="NCBI Taxonomy" id="1001589"/>
    <lineage>
        <taxon>Bacteria</taxon>
        <taxon>Pseudomonadati</taxon>
        <taxon>Spirochaetota</taxon>
        <taxon>Spirochaetia</taxon>
        <taxon>Leptospirales</taxon>
        <taxon>Leptospiraceae</taxon>
        <taxon>Leptospira</taxon>
    </lineage>
</organism>
<protein>
    <submittedName>
        <fullName evidence="1">Uncharacterized protein</fullName>
    </submittedName>
</protein>
<dbReference type="GeneID" id="61113892"/>
<evidence type="ECO:0000313" key="2">
    <source>
        <dbReference type="Proteomes" id="UP000001338"/>
    </source>
</evidence>
<proteinExistence type="predicted"/>
<dbReference type="Proteomes" id="UP000001338">
    <property type="component" value="Unassembled WGS sequence"/>
</dbReference>
<gene>
    <name evidence="1" type="ORF">LEP1GSC036_4539</name>
</gene>
<comment type="caution">
    <text evidence="1">The sequence shown here is derived from an EMBL/GenBank/DDBJ whole genome shotgun (WGS) entry which is preliminary data.</text>
</comment>